<accession>A0A4Z0W8F6</accession>
<dbReference type="RefSeq" id="WP_135482420.1">
    <property type="nucleotide sequence ID" value="NZ_SRMF01000002.1"/>
</dbReference>
<gene>
    <name evidence="1" type="ORF">E4656_06775</name>
</gene>
<dbReference type="Gene3D" id="3.90.1590.10">
    <property type="entry name" value="glutathione-dependent formaldehyde- activating enzyme (gfa)"/>
    <property type="match status" value="1"/>
</dbReference>
<dbReference type="InterPro" id="IPR011057">
    <property type="entry name" value="Mss4-like_sf"/>
</dbReference>
<proteinExistence type="predicted"/>
<dbReference type="SUPFAM" id="SSF51316">
    <property type="entry name" value="Mss4-like"/>
    <property type="match status" value="1"/>
</dbReference>
<comment type="caution">
    <text evidence="1">The sequence shown here is derived from an EMBL/GenBank/DDBJ whole genome shotgun (WGS) entry which is preliminary data.</text>
</comment>
<keyword evidence="2" id="KW-1185">Reference proteome</keyword>
<reference evidence="1 2" key="1">
    <citation type="submission" date="2019-04" db="EMBL/GenBank/DDBJ databases">
        <title>Natronospirillum operosus gen. nov., sp. nov., a haloalkaliphilic satellite isolated from decaying biomass of laboratory culture of cyanobacterium Geitlerinema sp. and proposal of Natronospirillaceae fam. nov. and Saccharospirillaceae fam. nov.</title>
        <authorList>
            <person name="Kevbrin V."/>
            <person name="Boltyanskaya Y."/>
            <person name="Koziaeva V."/>
            <person name="Grouzdev D.S."/>
            <person name="Park M."/>
            <person name="Cho J."/>
        </authorList>
    </citation>
    <scope>NUCLEOTIDE SEQUENCE [LARGE SCALE GENOMIC DNA]</scope>
    <source>
        <strain evidence="1 2">G-116</strain>
    </source>
</reference>
<dbReference type="OrthoDB" id="4188830at2"/>
<dbReference type="Proteomes" id="UP000297475">
    <property type="component" value="Unassembled WGS sequence"/>
</dbReference>
<evidence type="ECO:0008006" key="3">
    <source>
        <dbReference type="Google" id="ProtNLM"/>
    </source>
</evidence>
<organism evidence="1 2">
    <name type="scientific">Natronospirillum operosum</name>
    <dbReference type="NCBI Taxonomy" id="2759953"/>
    <lineage>
        <taxon>Bacteria</taxon>
        <taxon>Pseudomonadati</taxon>
        <taxon>Pseudomonadota</taxon>
        <taxon>Gammaproteobacteria</taxon>
        <taxon>Oceanospirillales</taxon>
        <taxon>Natronospirillaceae</taxon>
        <taxon>Natronospirillum</taxon>
    </lineage>
</organism>
<dbReference type="AlphaFoldDB" id="A0A4Z0W8F6"/>
<dbReference type="Pfam" id="PF19648">
    <property type="entry name" value="DUF6151"/>
    <property type="match status" value="1"/>
</dbReference>
<evidence type="ECO:0000313" key="2">
    <source>
        <dbReference type="Proteomes" id="UP000297475"/>
    </source>
</evidence>
<evidence type="ECO:0000313" key="1">
    <source>
        <dbReference type="EMBL" id="TGG93887.1"/>
    </source>
</evidence>
<dbReference type="EMBL" id="SRMF01000002">
    <property type="protein sequence ID" value="TGG93887.1"/>
    <property type="molecule type" value="Genomic_DNA"/>
</dbReference>
<dbReference type="InterPro" id="IPR046149">
    <property type="entry name" value="DUF6151"/>
</dbReference>
<protein>
    <recommendedName>
        <fullName evidence="3">CENP-V/GFA domain-containing protein</fullName>
    </recommendedName>
</protein>
<name>A0A4Z0W8F6_9GAMM</name>
<sequence>MSSTESTLVSCQCGQVEMTVKGVPILAAACYCDDCQAGGHQLEALPKAPPVLGDDGGTEFLLYRKDRVTVSRGQDLIRHYKLDDKSPTSRSVASCCNTAMFLDFRKGHWYSMYRARFGEAAPPLQLRIQTRFKSSDSTPPEDVPTYDSYPLRFIGKLMVARAAMLVSR</sequence>